<evidence type="ECO:0000313" key="3">
    <source>
        <dbReference type="Proteomes" id="UP000268908"/>
    </source>
</evidence>
<feature type="transmembrane region" description="Helical" evidence="1">
    <location>
        <begin position="37"/>
        <end position="59"/>
    </location>
</feature>
<keyword evidence="1" id="KW-0472">Membrane</keyword>
<dbReference type="AlphaFoldDB" id="A0A497X6T9"/>
<comment type="caution">
    <text evidence="2">The sequence shown here is derived from an EMBL/GenBank/DDBJ whole genome shotgun (WGS) entry which is preliminary data.</text>
</comment>
<name>A0A497X6T9_9PROT</name>
<organism evidence="2 3">
    <name type="scientific">Sulfurisoma sediminicola</name>
    <dbReference type="NCBI Taxonomy" id="1381557"/>
    <lineage>
        <taxon>Bacteria</taxon>
        <taxon>Pseudomonadati</taxon>
        <taxon>Pseudomonadota</taxon>
        <taxon>Betaproteobacteria</taxon>
        <taxon>Nitrosomonadales</taxon>
        <taxon>Sterolibacteriaceae</taxon>
        <taxon>Sulfurisoma</taxon>
    </lineage>
</organism>
<keyword evidence="1" id="KW-0812">Transmembrane</keyword>
<dbReference type="Proteomes" id="UP000268908">
    <property type="component" value="Unassembled WGS sequence"/>
</dbReference>
<dbReference type="EMBL" id="RCCI01000011">
    <property type="protein sequence ID" value="RLJ61232.1"/>
    <property type="molecule type" value="Genomic_DNA"/>
</dbReference>
<accession>A0A497X6T9</accession>
<dbReference type="RefSeq" id="WP_124962422.1">
    <property type="nucleotide sequence ID" value="NZ_BHVV01000004.1"/>
</dbReference>
<evidence type="ECO:0000256" key="1">
    <source>
        <dbReference type="SAM" id="Phobius"/>
    </source>
</evidence>
<keyword evidence="1" id="KW-1133">Transmembrane helix</keyword>
<keyword evidence="3" id="KW-1185">Reference proteome</keyword>
<feature type="transmembrane region" description="Helical" evidence="1">
    <location>
        <begin position="6"/>
        <end position="25"/>
    </location>
</feature>
<evidence type="ECO:0000313" key="2">
    <source>
        <dbReference type="EMBL" id="RLJ61232.1"/>
    </source>
</evidence>
<sequence>MIGLLILGTAAILLAAYIWLLRATARTVKRRTGSNRWAVMAVVGILVLTFGDTVFNRWYHKEVLCKRDDVGAKVFETVEVPEESWNRNFRRAEISDRNTRQTPFLRRYAVIEAYTSGGWYPLTRYQRYEYAIVDIKTERLLGRFANYEPAGGLWWTLPLGLFGENTLIGWLSSRGRSSGCFDNPNKPGPLDVIHGAFMLSKNGDAK</sequence>
<reference evidence="2 3" key="1">
    <citation type="submission" date="2018-10" db="EMBL/GenBank/DDBJ databases">
        <title>Genomic Encyclopedia of Type Strains, Phase IV (KMG-IV): sequencing the most valuable type-strain genomes for metagenomic binning, comparative biology and taxonomic classification.</title>
        <authorList>
            <person name="Goeker M."/>
        </authorList>
    </citation>
    <scope>NUCLEOTIDE SEQUENCE [LARGE SCALE GENOMIC DNA]</scope>
    <source>
        <strain evidence="2 3">DSM 26916</strain>
    </source>
</reference>
<protein>
    <submittedName>
        <fullName evidence="2">Uncharacterized protein</fullName>
    </submittedName>
</protein>
<proteinExistence type="predicted"/>
<gene>
    <name evidence="2" type="ORF">DFR35_2911</name>
</gene>